<dbReference type="GO" id="GO:0042546">
    <property type="term" value="P:cell wall biogenesis"/>
    <property type="evidence" value="ECO:0007669"/>
    <property type="project" value="InterPro"/>
</dbReference>
<evidence type="ECO:0000259" key="4">
    <source>
        <dbReference type="Pfam" id="PF05390"/>
    </source>
</evidence>
<evidence type="ECO:0000256" key="3">
    <source>
        <dbReference type="SAM" id="SignalP"/>
    </source>
</evidence>
<sequence>MCPPHSLLSLLLLLVCKLASADLQFTSPTSSSSFIGGTTLTVSWREDGSTSPKLSQYDRYTLELCTGSNIQITPLYTFLTDARLGGADSVRVVVPASIGESAGGAKVYFLRMTLTISLTDSPTLQGSTTHFTPRFSLTSMTGLFASKIPSSLLTSAAGTPPPDTAKSLIVISDVNPREMGPDIPYPLQTGRVRYAPMQRQPGRSITASPTPAGEGGKDGWGFTSSKVETYFQRKAAPRAKVTMTVTKEWDYVVTSLENTASPAPLPREEFQEFAKRWGF</sequence>
<dbReference type="InParanoid" id="A0A3N4LU65"/>
<feature type="domain" description="Yeast cell wall synthesis Kre9/Knh1-like N-terminal" evidence="5">
    <location>
        <begin position="27"/>
        <end position="135"/>
    </location>
</feature>
<accession>A0A3N4LU65</accession>
<dbReference type="Pfam" id="PF05390">
    <property type="entry name" value="Kre9_KNH1_C"/>
    <property type="match status" value="1"/>
</dbReference>
<dbReference type="EMBL" id="ML121534">
    <property type="protein sequence ID" value="RPB26454.1"/>
    <property type="molecule type" value="Genomic_DNA"/>
</dbReference>
<dbReference type="GO" id="GO:0006078">
    <property type="term" value="P:(1-&gt;6)-beta-D-glucan biosynthetic process"/>
    <property type="evidence" value="ECO:0007669"/>
    <property type="project" value="InterPro"/>
</dbReference>
<dbReference type="Pfam" id="PF10342">
    <property type="entry name" value="Kre9_KNH"/>
    <property type="match status" value="1"/>
</dbReference>
<gene>
    <name evidence="6" type="ORF">L211DRAFT_866379</name>
</gene>
<proteinExistence type="predicted"/>
<dbReference type="STRING" id="1051890.A0A3N4LU65"/>
<evidence type="ECO:0000256" key="1">
    <source>
        <dbReference type="ARBA" id="ARBA00022729"/>
    </source>
</evidence>
<keyword evidence="7" id="KW-1185">Reference proteome</keyword>
<dbReference type="OrthoDB" id="2432613at2759"/>
<dbReference type="PANTHER" id="PTHR28154">
    <property type="entry name" value="CELL WALL SYNTHESIS PROTEIN KNH1-RELATED"/>
    <property type="match status" value="1"/>
</dbReference>
<name>A0A3N4LU65_9PEZI</name>
<feature type="chain" id="PRO_5018302296" evidence="3">
    <location>
        <begin position="22"/>
        <end position="279"/>
    </location>
</feature>
<dbReference type="GO" id="GO:0031505">
    <property type="term" value="P:fungal-type cell wall organization"/>
    <property type="evidence" value="ECO:0007669"/>
    <property type="project" value="TreeGrafter"/>
</dbReference>
<dbReference type="GO" id="GO:0005576">
    <property type="term" value="C:extracellular region"/>
    <property type="evidence" value="ECO:0007669"/>
    <property type="project" value="TreeGrafter"/>
</dbReference>
<dbReference type="AlphaFoldDB" id="A0A3N4LU65"/>
<dbReference type="InterPro" id="IPR018466">
    <property type="entry name" value="Kre9/Knh1-like_N"/>
</dbReference>
<evidence type="ECO:0000256" key="2">
    <source>
        <dbReference type="SAM" id="MobiDB-lite"/>
    </source>
</evidence>
<keyword evidence="1 3" id="KW-0732">Signal</keyword>
<dbReference type="InterPro" id="IPR008659">
    <property type="entry name" value="Kre9/Knh1_C"/>
</dbReference>
<reference evidence="6 7" key="1">
    <citation type="journal article" date="2018" name="Nat. Ecol. Evol.">
        <title>Pezizomycetes genomes reveal the molecular basis of ectomycorrhizal truffle lifestyle.</title>
        <authorList>
            <person name="Murat C."/>
            <person name="Payen T."/>
            <person name="Noel B."/>
            <person name="Kuo A."/>
            <person name="Morin E."/>
            <person name="Chen J."/>
            <person name="Kohler A."/>
            <person name="Krizsan K."/>
            <person name="Balestrini R."/>
            <person name="Da Silva C."/>
            <person name="Montanini B."/>
            <person name="Hainaut M."/>
            <person name="Levati E."/>
            <person name="Barry K.W."/>
            <person name="Belfiori B."/>
            <person name="Cichocki N."/>
            <person name="Clum A."/>
            <person name="Dockter R.B."/>
            <person name="Fauchery L."/>
            <person name="Guy J."/>
            <person name="Iotti M."/>
            <person name="Le Tacon F."/>
            <person name="Lindquist E.A."/>
            <person name="Lipzen A."/>
            <person name="Malagnac F."/>
            <person name="Mello A."/>
            <person name="Molinier V."/>
            <person name="Miyauchi S."/>
            <person name="Poulain J."/>
            <person name="Riccioni C."/>
            <person name="Rubini A."/>
            <person name="Sitrit Y."/>
            <person name="Splivallo R."/>
            <person name="Traeger S."/>
            <person name="Wang M."/>
            <person name="Zifcakova L."/>
            <person name="Wipf D."/>
            <person name="Zambonelli A."/>
            <person name="Paolocci F."/>
            <person name="Nowrousian M."/>
            <person name="Ottonello S."/>
            <person name="Baldrian P."/>
            <person name="Spatafora J.W."/>
            <person name="Henrissat B."/>
            <person name="Nagy L.G."/>
            <person name="Aury J.M."/>
            <person name="Wincker P."/>
            <person name="Grigoriev I.V."/>
            <person name="Bonfante P."/>
            <person name="Martin F.M."/>
        </authorList>
    </citation>
    <scope>NUCLEOTIDE SEQUENCE [LARGE SCALE GENOMIC DNA]</scope>
    <source>
        <strain evidence="6 7">ATCC MYA-4762</strain>
    </source>
</reference>
<dbReference type="Proteomes" id="UP000267821">
    <property type="component" value="Unassembled WGS sequence"/>
</dbReference>
<evidence type="ECO:0000259" key="5">
    <source>
        <dbReference type="Pfam" id="PF10342"/>
    </source>
</evidence>
<evidence type="ECO:0000313" key="6">
    <source>
        <dbReference type="EMBL" id="RPB26454.1"/>
    </source>
</evidence>
<feature type="region of interest" description="Disordered" evidence="2">
    <location>
        <begin position="200"/>
        <end position="219"/>
    </location>
</feature>
<feature type="domain" description="Yeast cell wall synthesis Kre9/Knh1 C-terminal" evidence="4">
    <location>
        <begin position="182"/>
        <end position="268"/>
    </location>
</feature>
<organism evidence="6 7">
    <name type="scientific">Terfezia boudieri ATCC MYA-4762</name>
    <dbReference type="NCBI Taxonomy" id="1051890"/>
    <lineage>
        <taxon>Eukaryota</taxon>
        <taxon>Fungi</taxon>
        <taxon>Dikarya</taxon>
        <taxon>Ascomycota</taxon>
        <taxon>Pezizomycotina</taxon>
        <taxon>Pezizomycetes</taxon>
        <taxon>Pezizales</taxon>
        <taxon>Pezizaceae</taxon>
        <taxon>Terfezia</taxon>
    </lineage>
</organism>
<dbReference type="FunCoup" id="A0A3N4LU65">
    <property type="interactions" value="31"/>
</dbReference>
<protein>
    <submittedName>
        <fullName evidence="6">Uncharacterized protein</fullName>
    </submittedName>
</protein>
<dbReference type="InterPro" id="IPR045328">
    <property type="entry name" value="Kre9/Knh1"/>
</dbReference>
<dbReference type="PANTHER" id="PTHR28154:SF1">
    <property type="entry name" value="CELL WALL SYNTHESIS PROTEIN KNH1-RELATED"/>
    <property type="match status" value="1"/>
</dbReference>
<evidence type="ECO:0000313" key="7">
    <source>
        <dbReference type="Proteomes" id="UP000267821"/>
    </source>
</evidence>
<feature type="signal peptide" evidence="3">
    <location>
        <begin position="1"/>
        <end position="21"/>
    </location>
</feature>